<dbReference type="EMBL" id="VUJU01005969">
    <property type="protein sequence ID" value="KAF0749785.1"/>
    <property type="molecule type" value="Genomic_DNA"/>
</dbReference>
<evidence type="ECO:0000259" key="1">
    <source>
        <dbReference type="Pfam" id="PF21788"/>
    </source>
</evidence>
<dbReference type="InterPro" id="IPR048366">
    <property type="entry name" value="TNP-like_GBD"/>
</dbReference>
<reference evidence="2 3" key="1">
    <citation type="submission" date="2019-08" db="EMBL/GenBank/DDBJ databases">
        <title>Whole genome of Aphis craccivora.</title>
        <authorList>
            <person name="Voronova N.V."/>
            <person name="Shulinski R.S."/>
            <person name="Bandarenka Y.V."/>
            <person name="Zhorov D.G."/>
            <person name="Warner D."/>
        </authorList>
    </citation>
    <scope>NUCLEOTIDE SEQUENCE [LARGE SCALE GENOMIC DNA]</scope>
    <source>
        <strain evidence="2">180601</strain>
        <tissue evidence="2">Whole Body</tissue>
    </source>
</reference>
<accession>A0A6G0Y5X2</accession>
<gene>
    <name evidence="2" type="ORF">FWK35_00012776</name>
</gene>
<evidence type="ECO:0000313" key="2">
    <source>
        <dbReference type="EMBL" id="KAF0749785.1"/>
    </source>
</evidence>
<dbReference type="Proteomes" id="UP000478052">
    <property type="component" value="Unassembled WGS sequence"/>
</dbReference>
<proteinExistence type="predicted"/>
<name>A0A6G0Y5X2_APHCR</name>
<dbReference type="Pfam" id="PF21788">
    <property type="entry name" value="TNP-like_GBD"/>
    <property type="match status" value="1"/>
</dbReference>
<feature type="domain" description="Transposable element P transposase-like GTP-binding insertion" evidence="1">
    <location>
        <begin position="65"/>
        <end position="146"/>
    </location>
</feature>
<protein>
    <recommendedName>
        <fullName evidence="1">Transposable element P transposase-like GTP-binding insertion domain-containing protein</fullName>
    </recommendedName>
</protein>
<dbReference type="AlphaFoldDB" id="A0A6G0Y5X2"/>
<keyword evidence="3" id="KW-1185">Reference proteome</keyword>
<comment type="caution">
    <text evidence="2">The sequence shown here is derived from an EMBL/GenBank/DDBJ whole genome shotgun (WGS) entry which is preliminary data.</text>
</comment>
<sequence length="245" mass="28598">MARGIISPWKQPIYNSFDKLFVAMVSDMGPTNRTLWNSLNINIESTSFENPLNDKNVHVFVNVPHLIKLVRNHLLDHGFVYNNKYIGKETLAKFLTVHCTKINLAYKINQSHLHVTGAQRQNVRLAAQIFSERFSKAIDFCGKAKMLDHIPNWQEMSNNAKDRFTDSYGLDIKNQNILLNKITQYNIKNIRVHRSKSLMLFQKGILTSNKSFENLLNDLQKEYRYLNSNNTYLILGKMRFIYQNI</sequence>
<evidence type="ECO:0000313" key="3">
    <source>
        <dbReference type="Proteomes" id="UP000478052"/>
    </source>
</evidence>
<organism evidence="2 3">
    <name type="scientific">Aphis craccivora</name>
    <name type="common">Cowpea aphid</name>
    <dbReference type="NCBI Taxonomy" id="307492"/>
    <lineage>
        <taxon>Eukaryota</taxon>
        <taxon>Metazoa</taxon>
        <taxon>Ecdysozoa</taxon>
        <taxon>Arthropoda</taxon>
        <taxon>Hexapoda</taxon>
        <taxon>Insecta</taxon>
        <taxon>Pterygota</taxon>
        <taxon>Neoptera</taxon>
        <taxon>Paraneoptera</taxon>
        <taxon>Hemiptera</taxon>
        <taxon>Sternorrhyncha</taxon>
        <taxon>Aphidomorpha</taxon>
        <taxon>Aphidoidea</taxon>
        <taxon>Aphididae</taxon>
        <taxon>Aphidini</taxon>
        <taxon>Aphis</taxon>
        <taxon>Aphis</taxon>
    </lineage>
</organism>
<dbReference type="OrthoDB" id="6627680at2759"/>